<gene>
    <name evidence="2" type="ORF">SAMN05444167_0329</name>
</gene>
<sequence length="278" mass="30949">MFEWMHPARKLLVVTMLVAPIAIAACGQTAASPTDAQRPSFDVASVRAHDPADRKNFNNFQAYPDGRFTSDNSSLWMLIHYAFQIQPYQFAGGPDWIKSVGYDLNAKPAEVHGFDDIPIMLQGVLEDRFQLKYHWETREQPVYDLVLVKPGKLKDSVVKGDCTFLPRPEGLPKDAACGDLQNHPGDTKGYKLTADELAASLSWLLSKSVINQTNLAGIYDVELRWTPESVAVRPEATSEQNAPDIFTAIQEQLGLRLQASKGPVRVFVIDHVEKPSDN</sequence>
<organism evidence="2 3">
    <name type="scientific">Terriglobus roseus</name>
    <dbReference type="NCBI Taxonomy" id="392734"/>
    <lineage>
        <taxon>Bacteria</taxon>
        <taxon>Pseudomonadati</taxon>
        <taxon>Acidobacteriota</taxon>
        <taxon>Terriglobia</taxon>
        <taxon>Terriglobales</taxon>
        <taxon>Acidobacteriaceae</taxon>
        <taxon>Terriglobus</taxon>
    </lineage>
</organism>
<name>A0A1G7FGG9_9BACT</name>
<proteinExistence type="predicted"/>
<dbReference type="EMBL" id="LT629690">
    <property type="protein sequence ID" value="SDE75016.1"/>
    <property type="molecule type" value="Genomic_DNA"/>
</dbReference>
<keyword evidence="1" id="KW-0732">Signal</keyword>
<dbReference type="InterPro" id="IPR017801">
    <property type="entry name" value="DUF3738"/>
</dbReference>
<dbReference type="Pfam" id="PF12543">
    <property type="entry name" value="DUF3738"/>
    <property type="match status" value="1"/>
</dbReference>
<feature type="signal peptide" evidence="1">
    <location>
        <begin position="1"/>
        <end position="24"/>
    </location>
</feature>
<evidence type="ECO:0000313" key="3">
    <source>
        <dbReference type="Proteomes" id="UP000182427"/>
    </source>
</evidence>
<evidence type="ECO:0000313" key="2">
    <source>
        <dbReference type="EMBL" id="SDE75016.1"/>
    </source>
</evidence>
<dbReference type="OrthoDB" id="113385at2"/>
<evidence type="ECO:0000256" key="1">
    <source>
        <dbReference type="SAM" id="SignalP"/>
    </source>
</evidence>
<dbReference type="NCBIfam" id="TIGR03435">
    <property type="entry name" value="Soli_TIGR03435"/>
    <property type="match status" value="1"/>
</dbReference>
<dbReference type="AlphaFoldDB" id="A0A1G7FGG9"/>
<accession>A0A1G7FGG9</accession>
<dbReference type="Proteomes" id="UP000182427">
    <property type="component" value="Chromosome I"/>
</dbReference>
<reference evidence="2 3" key="1">
    <citation type="submission" date="2016-10" db="EMBL/GenBank/DDBJ databases">
        <authorList>
            <person name="de Groot N.N."/>
        </authorList>
    </citation>
    <scope>NUCLEOTIDE SEQUENCE [LARGE SCALE GENOMIC DNA]</scope>
    <source>
        <strain evidence="2 3">GAS232</strain>
    </source>
</reference>
<dbReference type="RefSeq" id="WP_083343610.1">
    <property type="nucleotide sequence ID" value="NZ_LT629690.1"/>
</dbReference>
<protein>
    <submittedName>
        <fullName evidence="2">Soil-associated protein, TIGR03435 family</fullName>
    </submittedName>
</protein>
<feature type="chain" id="PRO_5009240945" evidence="1">
    <location>
        <begin position="25"/>
        <end position="278"/>
    </location>
</feature>
<keyword evidence="3" id="KW-1185">Reference proteome</keyword>